<dbReference type="AlphaFoldDB" id="F8AJL3"/>
<comment type="cofactor">
    <cofactor evidence="1 4">
        <name>pyridoxal 5'-phosphate</name>
        <dbReference type="ChEBI" id="CHEBI:597326"/>
    </cofactor>
</comment>
<dbReference type="Gene3D" id="3.90.1150.10">
    <property type="entry name" value="Aspartate Aminotransferase, domain 1"/>
    <property type="match status" value="1"/>
</dbReference>
<keyword evidence="3 4" id="KW-0808">Transferase</keyword>
<dbReference type="GeneID" id="10773387"/>
<evidence type="ECO:0000313" key="7">
    <source>
        <dbReference type="Proteomes" id="UP000009296"/>
    </source>
</evidence>
<dbReference type="SUPFAM" id="SSF53383">
    <property type="entry name" value="PLP-dependent transferases"/>
    <property type="match status" value="1"/>
</dbReference>
<gene>
    <name evidence="6" type="ordered locus">Metok_1231</name>
</gene>
<dbReference type="PANTHER" id="PTHR42832">
    <property type="entry name" value="AMINO ACID AMINOTRANSFERASE"/>
    <property type="match status" value="1"/>
</dbReference>
<comment type="similarity">
    <text evidence="4">Belongs to the class-I pyridoxal-phosphate-dependent aminotransferase family.</text>
</comment>
<feature type="domain" description="Aminotransferase class I/classII large" evidence="5">
    <location>
        <begin position="45"/>
        <end position="371"/>
    </location>
</feature>
<dbReference type="Proteomes" id="UP000009296">
    <property type="component" value="Chromosome"/>
</dbReference>
<dbReference type="KEGG" id="mok:Metok_1231"/>
<keyword evidence="7" id="KW-1185">Reference proteome</keyword>
<dbReference type="NCBIfam" id="NF004937">
    <property type="entry name" value="PRK06290.1"/>
    <property type="match status" value="1"/>
</dbReference>
<dbReference type="STRING" id="647113.Metok_1231"/>
<dbReference type="InterPro" id="IPR004839">
    <property type="entry name" value="Aminotransferase_I/II_large"/>
</dbReference>
<evidence type="ECO:0000256" key="3">
    <source>
        <dbReference type="ARBA" id="ARBA00022679"/>
    </source>
</evidence>
<dbReference type="GO" id="GO:0030170">
    <property type="term" value="F:pyridoxal phosphate binding"/>
    <property type="evidence" value="ECO:0007669"/>
    <property type="project" value="InterPro"/>
</dbReference>
<proteinExistence type="inferred from homology"/>
<dbReference type="PROSITE" id="PS00105">
    <property type="entry name" value="AA_TRANSFER_CLASS_1"/>
    <property type="match status" value="1"/>
</dbReference>
<dbReference type="InterPro" id="IPR050881">
    <property type="entry name" value="LL-DAP_aminotransferase"/>
</dbReference>
<dbReference type="Pfam" id="PF00155">
    <property type="entry name" value="Aminotran_1_2"/>
    <property type="match status" value="1"/>
</dbReference>
<sequence length="416" mass="46959">MESYIQNLFAERIGGKNFGKEDVIYKFEKIKRAKREAKSRFPDVELIDMGVGEPDEMADPEVIDVLYNEAKKHENRGYADNGIQELKDAAAEYMEKVYGVKGINPVNEVIHSVGSKPALAYITSVFINPGDITLMTAPGYPVTATHTKWYGGEVYTLPLLEENGFLPDLESIPEDVKKRAKILYLNYPNNPTGAQATVEFYKKVVEFAKENNIIVVQDAAYGALTYNSKPLSFLSVDGAKDVGVEIHSFSKAFNMTGWRLAFVVGNELIVKGFATVKDNFDSGQFIPIQKAGIYCLKHPEITERTRQKYERRLKKMVNIFNELGFDAKMPGGTFYLYLKIPKGTKNGIVFNNAEEFSQYLIKEKLISTVPWDDAGSFVRLAACFSAFKDGKVSEEEEDRVLNEVKRRLSEIEFVFE</sequence>
<evidence type="ECO:0000256" key="1">
    <source>
        <dbReference type="ARBA" id="ARBA00001933"/>
    </source>
</evidence>
<dbReference type="GO" id="GO:0008483">
    <property type="term" value="F:transaminase activity"/>
    <property type="evidence" value="ECO:0007669"/>
    <property type="project" value="UniProtKB-KW"/>
</dbReference>
<dbReference type="EC" id="2.6.1.-" evidence="4"/>
<evidence type="ECO:0000313" key="6">
    <source>
        <dbReference type="EMBL" id="AEH07199.1"/>
    </source>
</evidence>
<organism evidence="6 7">
    <name type="scientific">Methanothermococcus okinawensis (strain DSM 14208 / JCM 11175 / IH1)</name>
    <dbReference type="NCBI Taxonomy" id="647113"/>
    <lineage>
        <taxon>Archaea</taxon>
        <taxon>Methanobacteriati</taxon>
        <taxon>Methanobacteriota</taxon>
        <taxon>Methanomada group</taxon>
        <taxon>Methanococci</taxon>
        <taxon>Methanococcales</taxon>
        <taxon>Methanococcaceae</taxon>
        <taxon>Methanothermococcus</taxon>
    </lineage>
</organism>
<accession>F8AJL3</accession>
<dbReference type="InterPro" id="IPR015424">
    <property type="entry name" value="PyrdxlP-dep_Trfase"/>
</dbReference>
<dbReference type="InterPro" id="IPR004838">
    <property type="entry name" value="NHTrfase_class1_PyrdxlP-BS"/>
</dbReference>
<dbReference type="Gene3D" id="3.40.640.10">
    <property type="entry name" value="Type I PLP-dependent aspartate aminotransferase-like (Major domain)"/>
    <property type="match status" value="1"/>
</dbReference>
<dbReference type="OrthoDB" id="372018at2157"/>
<dbReference type="RefSeq" id="WP_013867382.1">
    <property type="nucleotide sequence ID" value="NC_015636.1"/>
</dbReference>
<dbReference type="eggNOG" id="arCOG01133">
    <property type="taxonomic scope" value="Archaea"/>
</dbReference>
<name>F8AJL3_METOI</name>
<dbReference type="EMBL" id="CP002792">
    <property type="protein sequence ID" value="AEH07199.1"/>
    <property type="molecule type" value="Genomic_DNA"/>
</dbReference>
<dbReference type="PANTHER" id="PTHR42832:SF3">
    <property type="entry name" value="L-GLUTAMINE--4-(METHYLSULFANYL)-2-OXOBUTANOATE AMINOTRANSFERASE"/>
    <property type="match status" value="1"/>
</dbReference>
<keyword evidence="2 4" id="KW-0032">Aminotransferase</keyword>
<dbReference type="InterPro" id="IPR015422">
    <property type="entry name" value="PyrdxlP-dep_Trfase_small"/>
</dbReference>
<evidence type="ECO:0000256" key="2">
    <source>
        <dbReference type="ARBA" id="ARBA00022576"/>
    </source>
</evidence>
<dbReference type="InterPro" id="IPR015421">
    <property type="entry name" value="PyrdxlP-dep_Trfase_major"/>
</dbReference>
<dbReference type="CDD" id="cd00609">
    <property type="entry name" value="AAT_like"/>
    <property type="match status" value="1"/>
</dbReference>
<evidence type="ECO:0000259" key="5">
    <source>
        <dbReference type="Pfam" id="PF00155"/>
    </source>
</evidence>
<dbReference type="HOGENOM" id="CLU_017584_4_5_2"/>
<evidence type="ECO:0000256" key="4">
    <source>
        <dbReference type="RuleBase" id="RU000481"/>
    </source>
</evidence>
<protein>
    <recommendedName>
        <fullName evidence="4">Aminotransferase</fullName>
        <ecNumber evidence="4">2.6.1.-</ecNumber>
    </recommendedName>
</protein>
<reference evidence="6" key="1">
    <citation type="submission" date="2011-05" db="EMBL/GenBank/DDBJ databases">
        <title>Complete sequence of chromosome of Methanothermococcus okinawensis IH1.</title>
        <authorList>
            <consortium name="US DOE Joint Genome Institute"/>
            <person name="Lucas S."/>
            <person name="Han J."/>
            <person name="Lapidus A."/>
            <person name="Cheng J.-F."/>
            <person name="Goodwin L."/>
            <person name="Pitluck S."/>
            <person name="Peters L."/>
            <person name="Mikhailova N."/>
            <person name="Held B."/>
            <person name="Han C."/>
            <person name="Tapia R."/>
            <person name="Land M."/>
            <person name="Hauser L."/>
            <person name="Kyrpides N."/>
            <person name="Ivanova N."/>
            <person name="Pagani I."/>
            <person name="Sieprawska-Lupa M."/>
            <person name="Takai K."/>
            <person name="Miyazaki J."/>
            <person name="Whitman W."/>
            <person name="Woyke T."/>
        </authorList>
    </citation>
    <scope>NUCLEOTIDE SEQUENCE [LARGE SCALE GENOMIC DNA]</scope>
    <source>
        <strain evidence="6">IH1</strain>
    </source>
</reference>